<organism evidence="2">
    <name type="scientific">Candidatus Amoebophilus asiaticus</name>
    <dbReference type="NCBI Taxonomy" id="281120"/>
    <lineage>
        <taxon>Bacteria</taxon>
        <taxon>Pseudomonadati</taxon>
        <taxon>Bacteroidota</taxon>
        <taxon>Cytophagia</taxon>
        <taxon>Cytophagales</taxon>
        <taxon>Amoebophilaceae</taxon>
        <taxon>Candidatus Amoebophilus</taxon>
    </lineage>
</organism>
<sequence length="202" mass="23641">MLPAHFPPWKSVYDLYYRWRKNEKWDLVHDTLRDQVREKLGKRAIPSAAIMDSRSVKTAQKGGQKAMMQQKKVKGRKQHIVVDTLGLILCVVVHSAHLSDSRGCHLLLIRLFNAFPSIKHIWVDGGYQKGCIIWAYGVLDYTLEVVKRISNGFSILKKRWIVERTFAWLSFSRRLSKDYEHNPKSSETHIKIVMIRIMLKRL</sequence>
<dbReference type="GO" id="GO:0003677">
    <property type="term" value="F:DNA binding"/>
    <property type="evidence" value="ECO:0007669"/>
    <property type="project" value="InterPro"/>
</dbReference>
<dbReference type="InterPro" id="IPR002559">
    <property type="entry name" value="Transposase_11"/>
</dbReference>
<dbReference type="GO" id="GO:0006313">
    <property type="term" value="P:DNA transposition"/>
    <property type="evidence" value="ECO:0007669"/>
    <property type="project" value="InterPro"/>
</dbReference>
<evidence type="ECO:0000259" key="1">
    <source>
        <dbReference type="Pfam" id="PF01609"/>
    </source>
</evidence>
<feature type="non-terminal residue" evidence="2">
    <location>
        <position position="1"/>
    </location>
</feature>
<dbReference type="AlphaFoldDB" id="D9ZNB5"/>
<dbReference type="NCBIfam" id="NF033580">
    <property type="entry name" value="transpos_IS5_3"/>
    <property type="match status" value="1"/>
</dbReference>
<name>D9ZNB5_9BACT</name>
<dbReference type="PANTHER" id="PTHR30007:SF0">
    <property type="entry name" value="TRANSPOSASE"/>
    <property type="match status" value="1"/>
</dbReference>
<protein>
    <submittedName>
        <fullName evidence="2">Transposase</fullName>
    </submittedName>
</protein>
<dbReference type="PANTHER" id="PTHR30007">
    <property type="entry name" value="PHP DOMAIN PROTEIN"/>
    <property type="match status" value="1"/>
</dbReference>
<dbReference type="Pfam" id="PF01609">
    <property type="entry name" value="DDE_Tnp_1"/>
    <property type="match status" value="1"/>
</dbReference>
<reference evidence="2" key="1">
    <citation type="submission" date="2010-04" db="EMBL/GenBank/DDBJ databases">
        <title>Identification and analysis of IS elements in the genome of the obligate intracellular amoeba symbiont 'Candidatus Amoebophilus asiaticus'.</title>
        <authorList>
            <person name="Schmitz-Esser S."/>
            <person name="Penz T."/>
            <person name="Spang A."/>
            <person name="Wagner M."/>
            <person name="Horn M."/>
        </authorList>
    </citation>
    <scope>NUCLEOTIDE SEQUENCE</scope>
    <source>
        <strain evidence="2">EIDS3</strain>
    </source>
</reference>
<feature type="domain" description="Transposase IS4-like" evidence="1">
    <location>
        <begin position="46"/>
        <end position="179"/>
    </location>
</feature>
<dbReference type="GO" id="GO:0004803">
    <property type="term" value="F:transposase activity"/>
    <property type="evidence" value="ECO:0007669"/>
    <property type="project" value="InterPro"/>
</dbReference>
<evidence type="ECO:0000313" key="2">
    <source>
        <dbReference type="EMBL" id="ADL32102.1"/>
    </source>
</evidence>
<proteinExistence type="predicted"/>
<feature type="non-terminal residue" evidence="2">
    <location>
        <position position="202"/>
    </location>
</feature>
<accession>D9ZNB5</accession>
<dbReference type="EMBL" id="HM159371">
    <property type="protein sequence ID" value="ADL32102.1"/>
    <property type="molecule type" value="Genomic_DNA"/>
</dbReference>